<sequence length="64" mass="6953">MSKMRCIIRLDQSRNGVDAWTCQSRAGKVKVKVKVKGGAVKSDETEPATSATSSFELTGGTRRH</sequence>
<dbReference type="EMBL" id="JAPQKR010000016">
    <property type="protein sequence ID" value="KAJ5191603.1"/>
    <property type="molecule type" value="Genomic_DNA"/>
</dbReference>
<feature type="compositionally biased region" description="Polar residues" evidence="1">
    <location>
        <begin position="47"/>
        <end position="56"/>
    </location>
</feature>
<dbReference type="Proteomes" id="UP001150904">
    <property type="component" value="Unassembled WGS sequence"/>
</dbReference>
<name>A0A9W9M7B7_9EURO</name>
<evidence type="ECO:0000313" key="2">
    <source>
        <dbReference type="EMBL" id="KAJ5191603.1"/>
    </source>
</evidence>
<evidence type="ECO:0000313" key="3">
    <source>
        <dbReference type="Proteomes" id="UP001150904"/>
    </source>
</evidence>
<dbReference type="GeneID" id="83184945"/>
<organism evidence="2 3">
    <name type="scientific">Penicillium cinerascens</name>
    <dbReference type="NCBI Taxonomy" id="70096"/>
    <lineage>
        <taxon>Eukaryota</taxon>
        <taxon>Fungi</taxon>
        <taxon>Dikarya</taxon>
        <taxon>Ascomycota</taxon>
        <taxon>Pezizomycotina</taxon>
        <taxon>Eurotiomycetes</taxon>
        <taxon>Eurotiomycetidae</taxon>
        <taxon>Eurotiales</taxon>
        <taxon>Aspergillaceae</taxon>
        <taxon>Penicillium</taxon>
    </lineage>
</organism>
<dbReference type="AlphaFoldDB" id="A0A9W9M7B7"/>
<gene>
    <name evidence="2" type="ORF">N7498_010588</name>
</gene>
<keyword evidence="3" id="KW-1185">Reference proteome</keyword>
<proteinExistence type="predicted"/>
<feature type="region of interest" description="Disordered" evidence="1">
    <location>
        <begin position="38"/>
        <end position="64"/>
    </location>
</feature>
<reference evidence="2" key="1">
    <citation type="submission" date="2022-12" db="EMBL/GenBank/DDBJ databases">
        <authorList>
            <person name="Petersen C."/>
        </authorList>
    </citation>
    <scope>NUCLEOTIDE SEQUENCE</scope>
    <source>
        <strain evidence="2">IBT 15544</strain>
    </source>
</reference>
<dbReference type="RefSeq" id="XP_058304543.1">
    <property type="nucleotide sequence ID" value="XM_058457644.1"/>
</dbReference>
<protein>
    <submittedName>
        <fullName evidence="2">Uncharacterized protein</fullName>
    </submittedName>
</protein>
<accession>A0A9W9M7B7</accession>
<evidence type="ECO:0000256" key="1">
    <source>
        <dbReference type="SAM" id="MobiDB-lite"/>
    </source>
</evidence>
<comment type="caution">
    <text evidence="2">The sequence shown here is derived from an EMBL/GenBank/DDBJ whole genome shotgun (WGS) entry which is preliminary data.</text>
</comment>
<reference evidence="2" key="2">
    <citation type="journal article" date="2023" name="IMA Fungus">
        <title>Comparative genomic study of the Penicillium genus elucidates a diverse pangenome and 15 lateral gene transfer events.</title>
        <authorList>
            <person name="Petersen C."/>
            <person name="Sorensen T."/>
            <person name="Nielsen M.R."/>
            <person name="Sondergaard T.E."/>
            <person name="Sorensen J.L."/>
            <person name="Fitzpatrick D.A."/>
            <person name="Frisvad J.C."/>
            <person name="Nielsen K.L."/>
        </authorList>
    </citation>
    <scope>NUCLEOTIDE SEQUENCE</scope>
    <source>
        <strain evidence="2">IBT 15544</strain>
    </source>
</reference>